<gene>
    <name evidence="4" type="ORF">FB45DRAFT_982050</name>
</gene>
<keyword evidence="2" id="KW-0378">Hydrolase</keyword>
<dbReference type="Gene3D" id="3.40.50.1010">
    <property type="entry name" value="5'-nuclease"/>
    <property type="match status" value="2"/>
</dbReference>
<dbReference type="CDD" id="cd09906">
    <property type="entry name" value="H3TH_YEN1"/>
    <property type="match status" value="1"/>
</dbReference>
<dbReference type="InterPro" id="IPR036279">
    <property type="entry name" value="5-3_exonuclease_C_sf"/>
</dbReference>
<protein>
    <submittedName>
        <fullName evidence="4">PIN domain-like protein</fullName>
    </submittedName>
</protein>
<proteinExistence type="predicted"/>
<dbReference type="GO" id="GO:0006281">
    <property type="term" value="P:DNA repair"/>
    <property type="evidence" value="ECO:0007669"/>
    <property type="project" value="UniProtKB-ARBA"/>
</dbReference>
<dbReference type="InterPro" id="IPR006084">
    <property type="entry name" value="XPG/Rad2"/>
</dbReference>
<dbReference type="PANTHER" id="PTHR11081:SF75">
    <property type="entry name" value="ENDONUCLEASE, PUTATIVE (AFU_ORTHOLOGUE AFUA_3G13260)-RELATED"/>
    <property type="match status" value="1"/>
</dbReference>
<dbReference type="PANTHER" id="PTHR11081">
    <property type="entry name" value="FLAP ENDONUCLEASE FAMILY MEMBER"/>
    <property type="match status" value="1"/>
</dbReference>
<dbReference type="Pfam" id="PF00752">
    <property type="entry name" value="XPG_N"/>
    <property type="match status" value="1"/>
</dbReference>
<dbReference type="GO" id="GO:0017108">
    <property type="term" value="F:5'-flap endonuclease activity"/>
    <property type="evidence" value="ECO:0007669"/>
    <property type="project" value="TreeGrafter"/>
</dbReference>
<reference evidence="4" key="1">
    <citation type="submission" date="2023-03" db="EMBL/GenBank/DDBJ databases">
        <title>Massive genome expansion in bonnet fungi (Mycena s.s.) driven by repeated elements and novel gene families across ecological guilds.</title>
        <authorList>
            <consortium name="Lawrence Berkeley National Laboratory"/>
            <person name="Harder C.B."/>
            <person name="Miyauchi S."/>
            <person name="Viragh M."/>
            <person name="Kuo A."/>
            <person name="Thoen E."/>
            <person name="Andreopoulos B."/>
            <person name="Lu D."/>
            <person name="Skrede I."/>
            <person name="Drula E."/>
            <person name="Henrissat B."/>
            <person name="Morin E."/>
            <person name="Kohler A."/>
            <person name="Barry K."/>
            <person name="LaButti K."/>
            <person name="Morin E."/>
            <person name="Salamov A."/>
            <person name="Lipzen A."/>
            <person name="Mereny Z."/>
            <person name="Hegedus B."/>
            <person name="Baldrian P."/>
            <person name="Stursova M."/>
            <person name="Weitz H."/>
            <person name="Taylor A."/>
            <person name="Grigoriev I.V."/>
            <person name="Nagy L.G."/>
            <person name="Martin F."/>
            <person name="Kauserud H."/>
        </authorList>
    </citation>
    <scope>NUCLEOTIDE SEQUENCE</scope>
    <source>
        <strain evidence="4">9284</strain>
    </source>
</reference>
<dbReference type="SUPFAM" id="SSF88723">
    <property type="entry name" value="PIN domain-like"/>
    <property type="match status" value="1"/>
</dbReference>
<accession>A0AAD7B674</accession>
<evidence type="ECO:0000313" key="4">
    <source>
        <dbReference type="EMBL" id="KAJ7611842.1"/>
    </source>
</evidence>
<dbReference type="InterPro" id="IPR029060">
    <property type="entry name" value="PIN-like_dom_sf"/>
</dbReference>
<sequence>MGIPGLWPLVESTAQVMSFADLCVIEGFIQQTRSTGTIIIGVDAGLWMAQSQSVFHKPQHSQMGQNPELRVLFYKLGALNQVGCQALFVFDGPERPSVKRNKQVKAKPHWLVKEFTQLIELFGFHHHTAPGEADAELAYLNRFGHIDAILSDDSDVTLFGGGRIIRRFNRDEITVYTAVALETGMGLTQGGLLLIALFSGGDYNPGGIIGCGIKTAYALARCGFGDALLASCRNDSVEDLRHFLVEWRKQVRTELRTNSRGYLTTKQPRLASLIPDSFPNVKTLKLYACPVTSWSPGFAIPPAATWVVQMPDVQGLAAFCTQKFGWSAVDLRNKYRRIVFPGAFLRRLTLASSFCTPKH</sequence>
<dbReference type="InterPro" id="IPR006086">
    <property type="entry name" value="XPG-I_dom"/>
</dbReference>
<name>A0AAD7B674_9AGAR</name>
<dbReference type="CDD" id="cd09870">
    <property type="entry name" value="PIN_YEN1"/>
    <property type="match status" value="1"/>
</dbReference>
<dbReference type="EMBL" id="JARKIF010000032">
    <property type="protein sequence ID" value="KAJ7611842.1"/>
    <property type="molecule type" value="Genomic_DNA"/>
</dbReference>
<evidence type="ECO:0000313" key="5">
    <source>
        <dbReference type="Proteomes" id="UP001221142"/>
    </source>
</evidence>
<organism evidence="4 5">
    <name type="scientific">Roridomyces roridus</name>
    <dbReference type="NCBI Taxonomy" id="1738132"/>
    <lineage>
        <taxon>Eukaryota</taxon>
        <taxon>Fungi</taxon>
        <taxon>Dikarya</taxon>
        <taxon>Basidiomycota</taxon>
        <taxon>Agaricomycotina</taxon>
        <taxon>Agaricomycetes</taxon>
        <taxon>Agaricomycetidae</taxon>
        <taxon>Agaricales</taxon>
        <taxon>Marasmiineae</taxon>
        <taxon>Mycenaceae</taxon>
        <taxon>Roridomyces</taxon>
    </lineage>
</organism>
<keyword evidence="1" id="KW-0540">Nuclease</keyword>
<evidence type="ECO:0000256" key="1">
    <source>
        <dbReference type="ARBA" id="ARBA00022722"/>
    </source>
</evidence>
<dbReference type="Proteomes" id="UP001221142">
    <property type="component" value="Unassembled WGS sequence"/>
</dbReference>
<dbReference type="Pfam" id="PF00867">
    <property type="entry name" value="XPG_I"/>
    <property type="match status" value="1"/>
</dbReference>
<dbReference type="InterPro" id="IPR037316">
    <property type="entry name" value="Yen1_H3TH"/>
</dbReference>
<dbReference type="SUPFAM" id="SSF47807">
    <property type="entry name" value="5' to 3' exonuclease, C-terminal subdomain"/>
    <property type="match status" value="1"/>
</dbReference>
<keyword evidence="5" id="KW-1185">Reference proteome</keyword>
<dbReference type="GO" id="GO:0008821">
    <property type="term" value="F:crossover junction DNA endonuclease activity"/>
    <property type="evidence" value="ECO:0007669"/>
    <property type="project" value="InterPro"/>
</dbReference>
<dbReference type="Gene3D" id="1.10.150.20">
    <property type="entry name" value="5' to 3' exonuclease, C-terminal subdomain"/>
    <property type="match status" value="1"/>
</dbReference>
<evidence type="ECO:0000259" key="3">
    <source>
        <dbReference type="SMART" id="SM00484"/>
    </source>
</evidence>
<dbReference type="InterPro" id="IPR006085">
    <property type="entry name" value="XPG_DNA_repair_N"/>
</dbReference>
<feature type="domain" description="XPG-I" evidence="3">
    <location>
        <begin position="120"/>
        <end position="187"/>
    </location>
</feature>
<dbReference type="SMART" id="SM00484">
    <property type="entry name" value="XPGI"/>
    <property type="match status" value="1"/>
</dbReference>
<dbReference type="PRINTS" id="PR00853">
    <property type="entry name" value="XPGRADSUPER"/>
</dbReference>
<comment type="caution">
    <text evidence="4">The sequence shown here is derived from an EMBL/GenBank/DDBJ whole genome shotgun (WGS) entry which is preliminary data.</text>
</comment>
<evidence type="ECO:0000256" key="2">
    <source>
        <dbReference type="ARBA" id="ARBA00022801"/>
    </source>
</evidence>
<dbReference type="AlphaFoldDB" id="A0AAD7B674"/>